<protein>
    <submittedName>
        <fullName evidence="1">Uncharacterized protein</fullName>
    </submittedName>
</protein>
<name>A0A117NHJ1_PICGL</name>
<geneLocation type="mitochondrion" evidence="1"/>
<evidence type="ECO:0000313" key="1">
    <source>
        <dbReference type="EMBL" id="KUM48453.1"/>
    </source>
</evidence>
<sequence>MSIGSLLYCFYFLHLLTLLLLPSMPLLQKMLVAAVDQILN</sequence>
<gene>
    <name evidence="1" type="ORF">ABT39_MTgene4468</name>
</gene>
<dbReference type="AlphaFoldDB" id="A0A117NHJ1"/>
<reference evidence="1" key="1">
    <citation type="journal article" date="2015" name="Genome Biol. Evol.">
        <title>Organellar Genomes of White Spruce (Picea glauca): Assembly and Annotation.</title>
        <authorList>
            <person name="Jackman S.D."/>
            <person name="Warren R.L."/>
            <person name="Gibb E.A."/>
            <person name="Vandervalk B.P."/>
            <person name="Mohamadi H."/>
            <person name="Chu J."/>
            <person name="Raymond A."/>
            <person name="Pleasance S."/>
            <person name="Coope R."/>
            <person name="Wildung M.R."/>
            <person name="Ritland C.E."/>
            <person name="Bousquet J."/>
            <person name="Jones S.J."/>
            <person name="Bohlmann J."/>
            <person name="Birol I."/>
        </authorList>
    </citation>
    <scope>NUCLEOTIDE SEQUENCE [LARGE SCALE GENOMIC DNA]</scope>
    <source>
        <tissue evidence="1">Flushing bud</tissue>
    </source>
</reference>
<organism evidence="1">
    <name type="scientific">Picea glauca</name>
    <name type="common">White spruce</name>
    <name type="synonym">Pinus glauca</name>
    <dbReference type="NCBI Taxonomy" id="3330"/>
    <lineage>
        <taxon>Eukaryota</taxon>
        <taxon>Viridiplantae</taxon>
        <taxon>Streptophyta</taxon>
        <taxon>Embryophyta</taxon>
        <taxon>Tracheophyta</taxon>
        <taxon>Spermatophyta</taxon>
        <taxon>Pinopsida</taxon>
        <taxon>Pinidae</taxon>
        <taxon>Conifers I</taxon>
        <taxon>Pinales</taxon>
        <taxon>Pinaceae</taxon>
        <taxon>Picea</taxon>
    </lineage>
</organism>
<proteinExistence type="predicted"/>
<comment type="caution">
    <text evidence="1">The sequence shown here is derived from an EMBL/GenBank/DDBJ whole genome shotgun (WGS) entry which is preliminary data.</text>
</comment>
<dbReference type="EMBL" id="LKAM01000005">
    <property type="protein sequence ID" value="KUM48453.1"/>
    <property type="molecule type" value="Genomic_DNA"/>
</dbReference>
<accession>A0A117NHJ1</accession>
<keyword evidence="1" id="KW-0496">Mitochondrion</keyword>